<evidence type="ECO:0000313" key="2">
    <source>
        <dbReference type="Proteomes" id="UP000256919"/>
    </source>
</evidence>
<gene>
    <name evidence="1" type="ORF">DFQ09_105246</name>
</gene>
<sequence>MKWIPAYAGMTNHNEVLKIISRTNKKTTYNQTLKA</sequence>
<keyword evidence="2" id="KW-1185">Reference proteome</keyword>
<dbReference type="Proteomes" id="UP000256919">
    <property type="component" value="Unassembled WGS sequence"/>
</dbReference>
<name>A0A3D9MB37_9FLAO</name>
<organism evidence="1 2">
    <name type="scientific">Winogradskyella pacifica</name>
    <dbReference type="NCBI Taxonomy" id="664642"/>
    <lineage>
        <taxon>Bacteria</taxon>
        <taxon>Pseudomonadati</taxon>
        <taxon>Bacteroidota</taxon>
        <taxon>Flavobacteriia</taxon>
        <taxon>Flavobacteriales</taxon>
        <taxon>Flavobacteriaceae</taxon>
        <taxon>Winogradskyella</taxon>
    </lineage>
</organism>
<reference evidence="1 2" key="1">
    <citation type="submission" date="2018-07" db="EMBL/GenBank/DDBJ databases">
        <title>Genomic Encyclopedia of Type Strains, Phase III (KMG-III): the genomes of soil and plant-associated and newly described type strains.</title>
        <authorList>
            <person name="Whitman W."/>
        </authorList>
    </citation>
    <scope>NUCLEOTIDE SEQUENCE [LARGE SCALE GENOMIC DNA]</scope>
    <source>
        <strain evidence="1 2">CECT 7948</strain>
    </source>
</reference>
<proteinExistence type="predicted"/>
<dbReference type="AlphaFoldDB" id="A0A3D9MB37"/>
<protein>
    <submittedName>
        <fullName evidence="1">Uncharacterized protein</fullName>
    </submittedName>
</protein>
<dbReference type="EMBL" id="QREI01000005">
    <property type="protein sequence ID" value="REE17032.1"/>
    <property type="molecule type" value="Genomic_DNA"/>
</dbReference>
<accession>A0A3D9MB37</accession>
<comment type="caution">
    <text evidence="1">The sequence shown here is derived from an EMBL/GenBank/DDBJ whole genome shotgun (WGS) entry which is preliminary data.</text>
</comment>
<evidence type="ECO:0000313" key="1">
    <source>
        <dbReference type="EMBL" id="REE17032.1"/>
    </source>
</evidence>